<reference evidence="1 2" key="1">
    <citation type="submission" date="2019-06" db="EMBL/GenBank/DDBJ databases">
        <title>Draft genomes of female and male turbot (Scophthalmus maximus).</title>
        <authorList>
            <person name="Xu H."/>
            <person name="Xu X.-W."/>
            <person name="Shao C."/>
            <person name="Chen S."/>
        </authorList>
    </citation>
    <scope>NUCLEOTIDE SEQUENCE [LARGE SCALE GENOMIC DNA]</scope>
    <source>
        <strain evidence="1">Ysfricsl-2016a</strain>
        <tissue evidence="1">Blood</tissue>
    </source>
</reference>
<comment type="caution">
    <text evidence="1">The sequence shown here is derived from an EMBL/GenBank/DDBJ whole genome shotgun (WGS) entry which is preliminary data.</text>
</comment>
<evidence type="ECO:0000313" key="2">
    <source>
        <dbReference type="Proteomes" id="UP000438429"/>
    </source>
</evidence>
<name>A0A6A4T7N1_SCOMX</name>
<evidence type="ECO:0000313" key="1">
    <source>
        <dbReference type="EMBL" id="KAF0040348.1"/>
    </source>
</evidence>
<protein>
    <submittedName>
        <fullName evidence="1">Uncharacterized protein</fullName>
    </submittedName>
</protein>
<proteinExistence type="predicted"/>
<gene>
    <name evidence="1" type="ORF">F2P81_006246</name>
</gene>
<sequence length="209" mass="23113">MKQQLGRAAAPANTVAGTLGDNEAFSVSGWLRTQRNAPSTELKKDNHFSARKLCSPSFRTSAKCSDEFSLYWPSPAPNSRRKTSWQLATSLLRVFRLSAKRTAVNGTFDNPVGKYCVQHVTVAFAEKRCTQTLIFNLGIIFHEASPTTCRIYDTDNGKDYNYSQKPTLTWGKPFPAPRLVGGVGVLNYSNPAVIRSRFSCAEVTLAAQR</sequence>
<dbReference type="AlphaFoldDB" id="A0A6A4T7N1"/>
<accession>A0A6A4T7N1</accession>
<organism evidence="1 2">
    <name type="scientific">Scophthalmus maximus</name>
    <name type="common">Turbot</name>
    <name type="synonym">Psetta maxima</name>
    <dbReference type="NCBI Taxonomy" id="52904"/>
    <lineage>
        <taxon>Eukaryota</taxon>
        <taxon>Metazoa</taxon>
        <taxon>Chordata</taxon>
        <taxon>Craniata</taxon>
        <taxon>Vertebrata</taxon>
        <taxon>Euteleostomi</taxon>
        <taxon>Actinopterygii</taxon>
        <taxon>Neopterygii</taxon>
        <taxon>Teleostei</taxon>
        <taxon>Neoteleostei</taxon>
        <taxon>Acanthomorphata</taxon>
        <taxon>Carangaria</taxon>
        <taxon>Pleuronectiformes</taxon>
        <taxon>Pleuronectoidei</taxon>
        <taxon>Scophthalmidae</taxon>
        <taxon>Scophthalmus</taxon>
    </lineage>
</organism>
<dbReference type="EMBL" id="VEVO01000006">
    <property type="protein sequence ID" value="KAF0040348.1"/>
    <property type="molecule type" value="Genomic_DNA"/>
</dbReference>
<dbReference type="Proteomes" id="UP000438429">
    <property type="component" value="Unassembled WGS sequence"/>
</dbReference>